<dbReference type="InterPro" id="IPR001910">
    <property type="entry name" value="Inosine/uridine_hydrolase_dom"/>
</dbReference>
<dbReference type="RefSeq" id="WP_220161830.1">
    <property type="nucleotide sequence ID" value="NZ_CP080507.1"/>
</dbReference>
<dbReference type="CDD" id="cd02652">
    <property type="entry name" value="nuc_hydro_2"/>
    <property type="match status" value="1"/>
</dbReference>
<feature type="signal peptide" evidence="1">
    <location>
        <begin position="1"/>
        <end position="25"/>
    </location>
</feature>
<keyword evidence="3" id="KW-0378">Hydrolase</keyword>
<dbReference type="GO" id="GO:0016799">
    <property type="term" value="F:hydrolase activity, hydrolyzing N-glycosyl compounds"/>
    <property type="evidence" value="ECO:0007669"/>
    <property type="project" value="InterPro"/>
</dbReference>
<dbReference type="KEGG" id="ole:K0B96_15700"/>
<dbReference type="InterPro" id="IPR036452">
    <property type="entry name" value="Ribo_hydro-like"/>
</dbReference>
<dbReference type="EMBL" id="CP080507">
    <property type="protein sequence ID" value="QYM78726.1"/>
    <property type="molecule type" value="Genomic_DNA"/>
</dbReference>
<dbReference type="PANTHER" id="PTHR43264:SF1">
    <property type="entry name" value="INOSINE_URIDINE-PREFERRING NUCLEOSIDE HYDROLASE DOMAIN-CONTAINING PROTEIN"/>
    <property type="match status" value="1"/>
</dbReference>
<feature type="chain" id="PRO_5034008144" evidence="1">
    <location>
        <begin position="26"/>
        <end position="340"/>
    </location>
</feature>
<evidence type="ECO:0000313" key="3">
    <source>
        <dbReference type="EMBL" id="QYM78726.1"/>
    </source>
</evidence>
<dbReference type="SUPFAM" id="SSF53590">
    <property type="entry name" value="Nucleoside hydrolase"/>
    <property type="match status" value="1"/>
</dbReference>
<dbReference type="Proteomes" id="UP000825051">
    <property type="component" value="Chromosome"/>
</dbReference>
<proteinExistence type="predicted"/>
<dbReference type="PANTHER" id="PTHR43264">
    <property type="match status" value="1"/>
</dbReference>
<accession>A0A8F9TVH2</accession>
<organism evidence="3 4">
    <name type="scientific">Horticoccus luteus</name>
    <dbReference type="NCBI Taxonomy" id="2862869"/>
    <lineage>
        <taxon>Bacteria</taxon>
        <taxon>Pseudomonadati</taxon>
        <taxon>Verrucomicrobiota</taxon>
        <taxon>Opitutia</taxon>
        <taxon>Opitutales</taxon>
        <taxon>Opitutaceae</taxon>
        <taxon>Horticoccus</taxon>
    </lineage>
</organism>
<keyword evidence="1" id="KW-0732">Signal</keyword>
<gene>
    <name evidence="3" type="ORF">K0B96_15700</name>
</gene>
<evidence type="ECO:0000313" key="4">
    <source>
        <dbReference type="Proteomes" id="UP000825051"/>
    </source>
</evidence>
<dbReference type="Pfam" id="PF01156">
    <property type="entry name" value="IU_nuc_hydro"/>
    <property type="match status" value="1"/>
</dbReference>
<dbReference type="Gene3D" id="3.90.245.10">
    <property type="entry name" value="Ribonucleoside hydrolase-like"/>
    <property type="match status" value="1"/>
</dbReference>
<reference evidence="3" key="1">
    <citation type="submission" date="2021-08" db="EMBL/GenBank/DDBJ databases">
        <title>Genome of a novel bacterium of the phylum Verrucomicrobia, Oleiharenicola sp. KSB-15.</title>
        <authorList>
            <person name="Chung J.-H."/>
            <person name="Ahn J.-H."/>
            <person name="Yoon Y."/>
            <person name="Kim D.-Y."/>
            <person name="An S.-H."/>
            <person name="Park I."/>
            <person name="Yeon J."/>
        </authorList>
    </citation>
    <scope>NUCLEOTIDE SEQUENCE</scope>
    <source>
        <strain evidence="3">KSB-15</strain>
    </source>
</reference>
<evidence type="ECO:0000259" key="2">
    <source>
        <dbReference type="Pfam" id="PF01156"/>
    </source>
</evidence>
<sequence>MAAATAGRLAMLIFACGGLCAVAPAGPAAAPVAVILDTDMSGDCDDVGALAVLHALADRGECRILAVVTNRRDLTNASAAAVDVINTYYGRGDIPIGTDKQAPTALRRRSTFTTVLRDEFPHHAGPDDAMPDALKVYRETLQAQPDGSVTICSIGSFSNLAALWRAAPDLVRQKVHRLVVMAGEFPVSSKPETNIATHPEPARIVVAEWPGEIIWQGDEVGRVLITGAGLKSVAKHNPVRRAFETRYQFLSHGPAAIEKGKPSYDQAAALYTVRGSEKEFWTLVRGGRVELAADGNSNWVETDGSAQAYVKIAGDPARLAAVIEALMVAPPKLARVRHED</sequence>
<keyword evidence="4" id="KW-1185">Reference proteome</keyword>
<name>A0A8F9TVH2_9BACT</name>
<protein>
    <submittedName>
        <fullName evidence="3">Nucleoside hydrolase</fullName>
    </submittedName>
</protein>
<dbReference type="AlphaFoldDB" id="A0A8F9TVH2"/>
<feature type="domain" description="Inosine/uridine-preferring nucleoside hydrolase" evidence="2">
    <location>
        <begin position="34"/>
        <end position="290"/>
    </location>
</feature>
<evidence type="ECO:0000256" key="1">
    <source>
        <dbReference type="SAM" id="SignalP"/>
    </source>
</evidence>